<proteinExistence type="inferred from homology"/>
<evidence type="ECO:0000259" key="4">
    <source>
        <dbReference type="Pfam" id="PF00465"/>
    </source>
</evidence>
<evidence type="ECO:0000256" key="2">
    <source>
        <dbReference type="ARBA" id="ARBA00023002"/>
    </source>
</evidence>
<comment type="similarity">
    <text evidence="1">Belongs to the iron-containing alcohol dehydrogenase family.</text>
</comment>
<evidence type="ECO:0000313" key="6">
    <source>
        <dbReference type="EMBL" id="KGM96673.1"/>
    </source>
</evidence>
<dbReference type="InterPro" id="IPR001670">
    <property type="entry name" value="ADH_Fe/GldA"/>
</dbReference>
<dbReference type="InterPro" id="IPR018211">
    <property type="entry name" value="ADH_Fe_CS"/>
</dbReference>
<dbReference type="FunFam" id="1.20.1090.10:FF:000001">
    <property type="entry name" value="Aldehyde-alcohol dehydrogenase"/>
    <property type="match status" value="1"/>
</dbReference>
<evidence type="ECO:0000259" key="5">
    <source>
        <dbReference type="Pfam" id="PF25137"/>
    </source>
</evidence>
<dbReference type="PANTHER" id="PTHR11496">
    <property type="entry name" value="ALCOHOL DEHYDROGENASE"/>
    <property type="match status" value="1"/>
</dbReference>
<comment type="caution">
    <text evidence="6">The sequence shown here is derived from an EMBL/GenBank/DDBJ whole genome shotgun (WGS) entry which is preliminary data.</text>
</comment>
<dbReference type="InterPro" id="IPR039697">
    <property type="entry name" value="Alcohol_dehydrogenase_Fe"/>
</dbReference>
<feature type="domain" description="Fe-containing alcohol dehydrogenase-like C-terminal" evidence="5">
    <location>
        <begin position="185"/>
        <end position="382"/>
    </location>
</feature>
<dbReference type="Pfam" id="PF25137">
    <property type="entry name" value="ADH_Fe_C"/>
    <property type="match status" value="1"/>
</dbReference>
<sequence length="384" mass="41754">MAHKIIVPKKIVYGKEALKDAGIYLKEFGKKALIVTDEIMVKIGNVSKVTEILDTNDIKYVIYDKVNSEPTDIMVDKGIEIYNSEKCDFLIAVGGGSPIDTMKAIGAMITNPGKISDYMGKIIENCPPPLVAVPTTAGTGSEATQFTIISDTVNNVKMLLKGPNLLPQLAIVDAEMTMTAPKGVTAATGIDALTHAVESYTSRVAQPLSDTFALSAIKRIFNNLRKAYNEGNDFESRNQMSLGSLEAGIAFNNASVTIIHGMSRPIGALFHVPHGISNAMLFVECLKFAIEGAPERFAEIAKVIGSYKEGMTDMEAAQTVVDEIAKLCSDINIPTLEEFGIDKEEFFAVMDKMADDALASGSPNNTMRQPTKEEIIEIYKRLWK</sequence>
<protein>
    <submittedName>
        <fullName evidence="6">Alcohol dehydrogenase</fullName>
    </submittedName>
</protein>
<organism evidence="6 7">
    <name type="scientific">Clostridium novyi A str. 4552</name>
    <dbReference type="NCBI Taxonomy" id="1444289"/>
    <lineage>
        <taxon>Bacteria</taxon>
        <taxon>Bacillati</taxon>
        <taxon>Bacillota</taxon>
        <taxon>Clostridia</taxon>
        <taxon>Eubacteriales</taxon>
        <taxon>Clostridiaceae</taxon>
        <taxon>Clostridium</taxon>
    </lineage>
</organism>
<dbReference type="GO" id="GO:0004022">
    <property type="term" value="F:alcohol dehydrogenase (NAD+) activity"/>
    <property type="evidence" value="ECO:0007669"/>
    <property type="project" value="TreeGrafter"/>
</dbReference>
<dbReference type="GO" id="GO:0046872">
    <property type="term" value="F:metal ion binding"/>
    <property type="evidence" value="ECO:0007669"/>
    <property type="project" value="InterPro"/>
</dbReference>
<dbReference type="Gene3D" id="1.20.1090.10">
    <property type="entry name" value="Dehydroquinate synthase-like - alpha domain"/>
    <property type="match status" value="1"/>
</dbReference>
<dbReference type="Proteomes" id="UP000030012">
    <property type="component" value="Unassembled WGS sequence"/>
</dbReference>
<dbReference type="InterPro" id="IPR056798">
    <property type="entry name" value="ADH_Fe_C"/>
</dbReference>
<dbReference type="Pfam" id="PF00465">
    <property type="entry name" value="Fe-ADH"/>
    <property type="match status" value="1"/>
</dbReference>
<feature type="domain" description="Alcohol dehydrogenase iron-type/glycerol dehydrogenase GldA" evidence="4">
    <location>
        <begin position="8"/>
        <end position="173"/>
    </location>
</feature>
<accession>A0A0A0I7Y9</accession>
<dbReference type="PANTHER" id="PTHR11496:SF102">
    <property type="entry name" value="ALCOHOL DEHYDROGENASE 4"/>
    <property type="match status" value="1"/>
</dbReference>
<dbReference type="AlphaFoldDB" id="A0A0A0I7Y9"/>
<gene>
    <name evidence="6" type="ORF">Z968_05685</name>
</gene>
<dbReference type="CDD" id="cd08194">
    <property type="entry name" value="Fe-ADH-like"/>
    <property type="match status" value="1"/>
</dbReference>
<dbReference type="OrthoDB" id="9804734at2"/>
<dbReference type="PROSITE" id="PS00913">
    <property type="entry name" value="ADH_IRON_1"/>
    <property type="match status" value="1"/>
</dbReference>
<reference evidence="6 7" key="1">
    <citation type="submission" date="2014-01" db="EMBL/GenBank/DDBJ databases">
        <title>Plasmidome dynamics in the species complex Clostridium novyi sensu lato converts strains of independent lineages into distinctly different pathogens.</title>
        <authorList>
            <person name="Skarin H."/>
            <person name="Segerman B."/>
        </authorList>
    </citation>
    <scope>NUCLEOTIDE SEQUENCE [LARGE SCALE GENOMIC DNA]</scope>
    <source>
        <strain evidence="6 7">4552</strain>
    </source>
</reference>
<keyword evidence="3" id="KW-0520">NAD</keyword>
<dbReference type="FunFam" id="3.40.50.1970:FF:000003">
    <property type="entry name" value="Alcohol dehydrogenase, iron-containing"/>
    <property type="match status" value="1"/>
</dbReference>
<dbReference type="RefSeq" id="WP_039254448.1">
    <property type="nucleotide sequence ID" value="NZ_JENJ01000019.1"/>
</dbReference>
<keyword evidence="2" id="KW-0560">Oxidoreductase</keyword>
<dbReference type="Gene3D" id="3.40.50.1970">
    <property type="match status" value="1"/>
</dbReference>
<evidence type="ECO:0000256" key="3">
    <source>
        <dbReference type="ARBA" id="ARBA00023027"/>
    </source>
</evidence>
<evidence type="ECO:0000313" key="7">
    <source>
        <dbReference type="Proteomes" id="UP000030012"/>
    </source>
</evidence>
<name>A0A0A0I7Y9_CLONO</name>
<dbReference type="EMBL" id="JENJ01000019">
    <property type="protein sequence ID" value="KGM96673.1"/>
    <property type="molecule type" value="Genomic_DNA"/>
</dbReference>
<evidence type="ECO:0000256" key="1">
    <source>
        <dbReference type="ARBA" id="ARBA00007358"/>
    </source>
</evidence>
<dbReference type="SUPFAM" id="SSF56796">
    <property type="entry name" value="Dehydroquinate synthase-like"/>
    <property type="match status" value="1"/>
</dbReference>